<name>A0A9N9WYC4_9DIPT</name>
<reference evidence="1" key="2">
    <citation type="submission" date="2022-10" db="EMBL/GenBank/DDBJ databases">
        <authorList>
            <consortium name="ENA_rothamsted_submissions"/>
            <consortium name="culmorum"/>
            <person name="King R."/>
        </authorList>
    </citation>
    <scope>NUCLEOTIDE SEQUENCE</scope>
</reference>
<dbReference type="OrthoDB" id="412780at2759"/>
<dbReference type="AlphaFoldDB" id="A0A9N9WYC4"/>
<proteinExistence type="predicted"/>
<accession>A0A9N9WYC4</accession>
<reference evidence="1" key="1">
    <citation type="submission" date="2022-01" db="EMBL/GenBank/DDBJ databases">
        <authorList>
            <person name="King R."/>
        </authorList>
    </citation>
    <scope>NUCLEOTIDE SEQUENCE</scope>
</reference>
<evidence type="ECO:0000313" key="1">
    <source>
        <dbReference type="EMBL" id="CAG9808693.1"/>
    </source>
</evidence>
<dbReference type="InterPro" id="IPR012674">
    <property type="entry name" value="Calycin"/>
</dbReference>
<dbReference type="Gene3D" id="2.40.128.20">
    <property type="match status" value="1"/>
</dbReference>
<dbReference type="Proteomes" id="UP001153620">
    <property type="component" value="Chromosome 3"/>
</dbReference>
<sequence length="115" mass="12957">MMMEMGMNRILRKIAGAFSTITQLTKSGDEYSLNTIIVFYKTSQTFKAGQGKNVTTSDGRKVLNIFEIHGNKLLEKQIGEKTFIVEREFFDDQLIVKAGFENGSLCTCWCKVVSS</sequence>
<dbReference type="SUPFAM" id="SSF50814">
    <property type="entry name" value="Lipocalins"/>
    <property type="match status" value="1"/>
</dbReference>
<gene>
    <name evidence="1" type="ORF">CHIRRI_LOCUS11529</name>
</gene>
<evidence type="ECO:0000313" key="2">
    <source>
        <dbReference type="Proteomes" id="UP001153620"/>
    </source>
</evidence>
<keyword evidence="2" id="KW-1185">Reference proteome</keyword>
<organism evidence="1 2">
    <name type="scientific">Chironomus riparius</name>
    <dbReference type="NCBI Taxonomy" id="315576"/>
    <lineage>
        <taxon>Eukaryota</taxon>
        <taxon>Metazoa</taxon>
        <taxon>Ecdysozoa</taxon>
        <taxon>Arthropoda</taxon>
        <taxon>Hexapoda</taxon>
        <taxon>Insecta</taxon>
        <taxon>Pterygota</taxon>
        <taxon>Neoptera</taxon>
        <taxon>Endopterygota</taxon>
        <taxon>Diptera</taxon>
        <taxon>Nematocera</taxon>
        <taxon>Chironomoidea</taxon>
        <taxon>Chironomidae</taxon>
        <taxon>Chironominae</taxon>
        <taxon>Chironomus</taxon>
    </lineage>
</organism>
<protein>
    <submittedName>
        <fullName evidence="1">Uncharacterized protein</fullName>
    </submittedName>
</protein>
<dbReference type="EMBL" id="OU895879">
    <property type="protein sequence ID" value="CAG9808693.1"/>
    <property type="molecule type" value="Genomic_DNA"/>
</dbReference>